<dbReference type="EMBL" id="SDMP01000002">
    <property type="protein sequence ID" value="RYR74914.1"/>
    <property type="molecule type" value="Genomic_DNA"/>
</dbReference>
<accession>A0A445EHK4</accession>
<organism evidence="1 2">
    <name type="scientific">Arachis hypogaea</name>
    <name type="common">Peanut</name>
    <dbReference type="NCBI Taxonomy" id="3818"/>
    <lineage>
        <taxon>Eukaryota</taxon>
        <taxon>Viridiplantae</taxon>
        <taxon>Streptophyta</taxon>
        <taxon>Embryophyta</taxon>
        <taxon>Tracheophyta</taxon>
        <taxon>Spermatophyta</taxon>
        <taxon>Magnoliopsida</taxon>
        <taxon>eudicotyledons</taxon>
        <taxon>Gunneridae</taxon>
        <taxon>Pentapetalae</taxon>
        <taxon>rosids</taxon>
        <taxon>fabids</taxon>
        <taxon>Fabales</taxon>
        <taxon>Fabaceae</taxon>
        <taxon>Papilionoideae</taxon>
        <taxon>50 kb inversion clade</taxon>
        <taxon>dalbergioids sensu lato</taxon>
        <taxon>Dalbergieae</taxon>
        <taxon>Pterocarpus clade</taxon>
        <taxon>Arachis</taxon>
    </lineage>
</organism>
<proteinExistence type="predicted"/>
<name>A0A445EHK4_ARAHY</name>
<keyword evidence="2" id="KW-1185">Reference proteome</keyword>
<evidence type="ECO:0000313" key="1">
    <source>
        <dbReference type="EMBL" id="RYR74914.1"/>
    </source>
</evidence>
<comment type="caution">
    <text evidence="1">The sequence shown here is derived from an EMBL/GenBank/DDBJ whole genome shotgun (WGS) entry which is preliminary data.</text>
</comment>
<dbReference type="AlphaFoldDB" id="A0A445EHK4"/>
<gene>
    <name evidence="1" type="ORF">Ahy_A02g009624</name>
</gene>
<sequence length="71" mass="8057">MADAVKEGSYLSSKLHDVVQRQVESAERQAFVAERKVSVAEKELAIMQQSRPRLYSESDVWDMLTELGLES</sequence>
<protein>
    <submittedName>
        <fullName evidence="1">Uncharacterized protein</fullName>
    </submittedName>
</protein>
<reference evidence="1 2" key="1">
    <citation type="submission" date="2019-01" db="EMBL/GenBank/DDBJ databases">
        <title>Sequencing of cultivated peanut Arachis hypogaea provides insights into genome evolution and oil improvement.</title>
        <authorList>
            <person name="Chen X."/>
        </authorList>
    </citation>
    <scope>NUCLEOTIDE SEQUENCE [LARGE SCALE GENOMIC DNA]</scope>
    <source>
        <strain evidence="2">cv. Fuhuasheng</strain>
        <tissue evidence="1">Leaves</tissue>
    </source>
</reference>
<dbReference type="Proteomes" id="UP000289738">
    <property type="component" value="Chromosome A02"/>
</dbReference>
<evidence type="ECO:0000313" key="2">
    <source>
        <dbReference type="Proteomes" id="UP000289738"/>
    </source>
</evidence>